<dbReference type="PROSITE" id="PS50190">
    <property type="entry name" value="SEC7"/>
    <property type="match status" value="1"/>
</dbReference>
<dbReference type="OrthoDB" id="430364at2759"/>
<dbReference type="Proteomes" id="UP000179807">
    <property type="component" value="Unassembled WGS sequence"/>
</dbReference>
<gene>
    <name evidence="4" type="ORF">TRFO_06174</name>
</gene>
<dbReference type="Pfam" id="PF01369">
    <property type="entry name" value="Sec7"/>
    <property type="match status" value="1"/>
</dbReference>
<dbReference type="Pfam" id="PF12783">
    <property type="entry name" value="Sec7-like_HUS"/>
    <property type="match status" value="1"/>
</dbReference>
<name>A0A1J4K4Y5_9EUKA</name>
<dbReference type="InterPro" id="IPR032691">
    <property type="entry name" value="Mon2/Sec7/BIG1-like_HUS"/>
</dbReference>
<evidence type="ECO:0000259" key="3">
    <source>
        <dbReference type="PROSITE" id="PS50190"/>
    </source>
</evidence>
<dbReference type="EMBL" id="MLAK01000782">
    <property type="protein sequence ID" value="OHT04742.1"/>
    <property type="molecule type" value="Genomic_DNA"/>
</dbReference>
<dbReference type="SMART" id="SM00222">
    <property type="entry name" value="Sec7"/>
    <property type="match status" value="1"/>
</dbReference>
<keyword evidence="5" id="KW-1185">Reference proteome</keyword>
<dbReference type="SUPFAM" id="SSF48371">
    <property type="entry name" value="ARM repeat"/>
    <property type="match status" value="1"/>
</dbReference>
<evidence type="ECO:0000256" key="2">
    <source>
        <dbReference type="ARBA" id="ARBA00022490"/>
    </source>
</evidence>
<dbReference type="SUPFAM" id="SSF48425">
    <property type="entry name" value="Sec7 domain"/>
    <property type="match status" value="1"/>
</dbReference>
<dbReference type="InterPro" id="IPR000904">
    <property type="entry name" value="Sec7_dom"/>
</dbReference>
<dbReference type="Pfam" id="PF09324">
    <property type="entry name" value="Sec7-like_HDS"/>
    <property type="match status" value="1"/>
</dbReference>
<sequence>MQTFPLNECYQFLLHNRGWDSSNGQKATKEVSDLLKKLKDQNNLPICWYSPLLVALKYNSSAHIDSVLNAFSDIYCKRRLDFSINENDSTQHILIEIVQIISKYPKEICVQSAIPITRFSLGVINGELSIESPVHGEILLQYFQSIFNCTIVASEKTAQISSRTALTQAVEIIAQRFESPPIYTTDNALLAYQVARKITFGVLAPDLFDLLDNTAALPKPSNVYESDALLILRTLCSSSSISETKETMISNEKALISIELVTNFISYDHEVMYTSLLYLQIIKNFVCSLVLRHSHSESHRVFKATLRLCHALMMRYRDILKAESSVFFSSLFFRVLDQKSSPSITLPQTNSTQNPKLDKLSVIDQLERFSPSFLAEIFVNFDCDIDLQEANVFEHIITSLISLSEYTESLQTIAAIMKKLNNWSRQRPNVKKTTPTTALFEKTKKLKALYSKAIDDFNADPEHNLQGLIDSGLVKDDPKSVAQFFHSHRSLLSSTGVGLILGGSKPFLKSVMHEYVDMIDFSKMTLVESLYHFLSLFRLPPESQQIDRIIEKFAHAFYVAHPNEFPSASIVYDASFAAVILHTDAHNPQVTHKMQKNEFVKLYRGMDEGDALPTEFIESIYDYVVTHEIALMSNSSLTMSEDFRSPTQKGIDSYKQSLEHINEAQKRMRSSAGSEIRWVCPVDPDTVRPMFEAIWMPLNALASKILSEGGSEDAVSCALTILTSSIDISARFFMETESTVCMSTLCTFTRLQPWTPIRIQNIRAIRELLDMSTNFSSYFEPVWEKMLSLFAQINYFMLAHNTSTMSLNNMNNGQGTGTLSQVYQNQDAVNMNVNLTNSSSSSQLAEIAQHNAEIVTEFVPLADIDALFEASAEFPSTAIVPFVHALCKVSNNEFGQRPPRTFCLQKIVEVTAFNMERARFVWTQIWKPISQHLVEAGCFPQEGIARSALDSLRQLAGKFLAREELQSFHYQRDFLKPFHSILRKSKSKNVRLHALRCLNHTVHLYHEQMKSGWEAAFSMLESAATIAEVNRLALTVLIDILEQNLHEIVDEHLMEPAMRTVEKFSIIGRCITRSAIYVIAGIFEKMMKIDNFDAELDFKPVLTSLVKVMNDPSNVSIVLPIIKKSINTKHWRFTVPNLIIRVLRGKSSTWLDNAGKQIIEWAVPALCCNPDTEDLGVTLIVECAKVPNQKILSICAQNLTKILDTNDAAKEAATLIARGIIQTLNDSDEYDNVDLMAGLAADLAPCLDTPELKALQTSLAAFSKDVMKSPNKNLNKNSARAELSILAALLTKKETDISQFKHLCEEIFDRGDDGRKAAISAIMNLNDDDFFRAGAAISVKAAKLISTENDSLRQMLAKFFVRMSQDCFVEKK</sequence>
<protein>
    <recommendedName>
        <fullName evidence="3">SEC7 domain-containing protein</fullName>
    </recommendedName>
</protein>
<proteinExistence type="predicted"/>
<dbReference type="InterPro" id="IPR015403">
    <property type="entry name" value="Mon2/Sec7/BIG1-like_HDS"/>
</dbReference>
<dbReference type="PANTHER" id="PTHR10663">
    <property type="entry name" value="GUANYL-NUCLEOTIDE EXCHANGE FACTOR"/>
    <property type="match status" value="1"/>
</dbReference>
<dbReference type="GO" id="GO:0005085">
    <property type="term" value="F:guanyl-nucleotide exchange factor activity"/>
    <property type="evidence" value="ECO:0007669"/>
    <property type="project" value="InterPro"/>
</dbReference>
<evidence type="ECO:0000313" key="4">
    <source>
        <dbReference type="EMBL" id="OHT04742.1"/>
    </source>
</evidence>
<comment type="caution">
    <text evidence="4">The sequence shown here is derived from an EMBL/GenBank/DDBJ whole genome shotgun (WGS) entry which is preliminary data.</text>
</comment>
<dbReference type="RefSeq" id="XP_068357878.1">
    <property type="nucleotide sequence ID" value="XM_068492931.1"/>
</dbReference>
<organism evidence="4 5">
    <name type="scientific">Tritrichomonas foetus</name>
    <dbReference type="NCBI Taxonomy" id="1144522"/>
    <lineage>
        <taxon>Eukaryota</taxon>
        <taxon>Metamonada</taxon>
        <taxon>Parabasalia</taxon>
        <taxon>Tritrichomonadida</taxon>
        <taxon>Tritrichomonadidae</taxon>
        <taxon>Tritrichomonas</taxon>
    </lineage>
</organism>
<dbReference type="GeneID" id="94827635"/>
<evidence type="ECO:0000256" key="1">
    <source>
        <dbReference type="ARBA" id="ARBA00004496"/>
    </source>
</evidence>
<keyword evidence="2" id="KW-0963">Cytoplasm</keyword>
<dbReference type="Gene3D" id="1.10.1000.11">
    <property type="entry name" value="Arf Nucleotide-binding Site Opener,domain 2"/>
    <property type="match status" value="1"/>
</dbReference>
<dbReference type="InterPro" id="IPR016024">
    <property type="entry name" value="ARM-type_fold"/>
</dbReference>
<dbReference type="PANTHER" id="PTHR10663:SF375">
    <property type="entry name" value="LD29171P"/>
    <property type="match status" value="1"/>
</dbReference>
<dbReference type="GO" id="GO:0032012">
    <property type="term" value="P:regulation of ARF protein signal transduction"/>
    <property type="evidence" value="ECO:0007669"/>
    <property type="project" value="InterPro"/>
</dbReference>
<dbReference type="GO" id="GO:0005737">
    <property type="term" value="C:cytoplasm"/>
    <property type="evidence" value="ECO:0007669"/>
    <property type="project" value="UniProtKB-SubCell"/>
</dbReference>
<accession>A0A1J4K4Y5</accession>
<dbReference type="CDD" id="cd00171">
    <property type="entry name" value="Sec7"/>
    <property type="match status" value="1"/>
</dbReference>
<dbReference type="InterPro" id="IPR023394">
    <property type="entry name" value="Sec7_C_sf"/>
</dbReference>
<dbReference type="InterPro" id="IPR035999">
    <property type="entry name" value="Sec7_dom_sf"/>
</dbReference>
<dbReference type="VEuPathDB" id="TrichDB:TRFO_06174"/>
<dbReference type="Gene3D" id="1.10.220.20">
    <property type="match status" value="1"/>
</dbReference>
<evidence type="ECO:0000313" key="5">
    <source>
        <dbReference type="Proteomes" id="UP000179807"/>
    </source>
</evidence>
<reference evidence="4" key="1">
    <citation type="submission" date="2016-10" db="EMBL/GenBank/DDBJ databases">
        <authorList>
            <person name="Benchimol M."/>
            <person name="Almeida L.G."/>
            <person name="Vasconcelos A.T."/>
            <person name="Perreira-Neves A."/>
            <person name="Rosa I.A."/>
            <person name="Tasca T."/>
            <person name="Bogo M.R."/>
            <person name="de Souza W."/>
        </authorList>
    </citation>
    <scope>NUCLEOTIDE SEQUENCE [LARGE SCALE GENOMIC DNA]</scope>
    <source>
        <strain evidence="4">K</strain>
    </source>
</reference>
<feature type="domain" description="SEC7" evidence="3">
    <location>
        <begin position="439"/>
        <end position="627"/>
    </location>
</feature>
<comment type="subcellular location">
    <subcellularLocation>
        <location evidence="1">Cytoplasm</location>
    </subcellularLocation>
</comment>